<keyword evidence="1" id="KW-0472">Membrane</keyword>
<evidence type="ECO:0000256" key="2">
    <source>
        <dbReference type="SAM" id="SignalP"/>
    </source>
</evidence>
<feature type="transmembrane region" description="Helical" evidence="1">
    <location>
        <begin position="826"/>
        <end position="845"/>
    </location>
</feature>
<organism evidence="3 4">
    <name type="scientific">Bactrocera dorsalis</name>
    <name type="common">Oriental fruit fly</name>
    <name type="synonym">Dacus dorsalis</name>
    <dbReference type="NCBI Taxonomy" id="27457"/>
    <lineage>
        <taxon>Eukaryota</taxon>
        <taxon>Metazoa</taxon>
        <taxon>Ecdysozoa</taxon>
        <taxon>Arthropoda</taxon>
        <taxon>Hexapoda</taxon>
        <taxon>Insecta</taxon>
        <taxon>Pterygota</taxon>
        <taxon>Neoptera</taxon>
        <taxon>Endopterygota</taxon>
        <taxon>Diptera</taxon>
        <taxon>Brachycera</taxon>
        <taxon>Muscomorpha</taxon>
        <taxon>Tephritoidea</taxon>
        <taxon>Tephritidae</taxon>
        <taxon>Bactrocera</taxon>
        <taxon>Bactrocera</taxon>
    </lineage>
</organism>
<proteinExistence type="predicted"/>
<dbReference type="RefSeq" id="XP_049307010.1">
    <property type="nucleotide sequence ID" value="XM_049451053.1"/>
</dbReference>
<protein>
    <submittedName>
        <fullName evidence="4">Uncharacterized protein LOC105222590 isoform X2</fullName>
    </submittedName>
</protein>
<feature type="signal peptide" evidence="2">
    <location>
        <begin position="1"/>
        <end position="30"/>
    </location>
</feature>
<evidence type="ECO:0000313" key="4">
    <source>
        <dbReference type="RefSeq" id="XP_049307010.1"/>
    </source>
</evidence>
<keyword evidence="3" id="KW-1185">Reference proteome</keyword>
<dbReference type="Proteomes" id="UP001652620">
    <property type="component" value="Chromosome 3"/>
</dbReference>
<name>A0ABM3JCP6_BACDO</name>
<evidence type="ECO:0000313" key="3">
    <source>
        <dbReference type="Proteomes" id="UP001652620"/>
    </source>
</evidence>
<keyword evidence="1" id="KW-0812">Transmembrane</keyword>
<keyword evidence="1" id="KW-1133">Transmembrane helix</keyword>
<dbReference type="GeneID" id="105222590"/>
<gene>
    <name evidence="4" type="primary">LOC105222590</name>
</gene>
<evidence type="ECO:0000256" key="1">
    <source>
        <dbReference type="SAM" id="Phobius"/>
    </source>
</evidence>
<keyword evidence="2" id="KW-0732">Signal</keyword>
<feature type="chain" id="PRO_5047004531" evidence="2">
    <location>
        <begin position="31"/>
        <end position="850"/>
    </location>
</feature>
<accession>A0ABM3JCP6</accession>
<reference evidence="4" key="1">
    <citation type="submission" date="2025-08" db="UniProtKB">
        <authorList>
            <consortium name="RefSeq"/>
        </authorList>
    </citation>
    <scope>IDENTIFICATION</scope>
    <source>
        <tissue evidence="4">Adult</tissue>
    </source>
</reference>
<sequence length="850" mass="92980">MSPTNVMRMGAPLLLLCLSFLCCSIGDTYAQENIMPQIPPSLEECYNTSYFMNRQNRLPATIETLISLIEKVENTPTYSYDMRTLSVALLQRFRQDGIQRAYNVAESPGVIPYSPTGFQFPKFRILLSRLIPGNAFTFPNSTLTREERCSLHFMISSSLDLRTRGDESSVCNNLSQYRAQRLRRSPNVERKGGFVGDVEVLESFKAKAQKRGLKKGAYNALDYDFGWTSTGTTTSTTISQCPVENGVIWTPWGTVAAGALLAGVATGLQQQTVQLRTLLALSSRSNGYTNLPQTATVGVDNRWAATLAGDLAEVALVQVPFTSTETASVGANGAWNSTVMPEWYFLSQRQNFEMTDAEIRGGLDGLIIAQNIVSWRTQSSNMKLSQLLRMYYSTNGVLNSGIMACNRKANFATYAPSDQMIVQTSAFSQVLDREMQLGVTLSAANIATFSSSAAAALQSYVPNSLNDVTCTVSSSANSVTNMITPMTNIYVFLDTTWQYNTIVDYLVYILQRLNINPYASSVTLLAANDGSVIVNTTNYLPDIYQGWNVTLQAQYTAGFNLPNVLQTIQNLTQAYMTAEQSNSSVGGRSLIALMMPYSTVQVSSSDSSYATTQLQYIYEQVPDLHFIYYSSGQISRFATFVRDPSQDLFTLNTGSTPSVSSGPVVSRIVQIPRRIINPRCGSNWITPSWGTDQLAQYLNLNGTNFYRMVPNYFYGAGSNRNVAIQSTSGIQFIICTSRTVPLPTQSNATSASGGSTDITCAAIGNGFSYDLSNACNGYSYISQCPPLYISVQAPTSIQTTVSCSDNACQTPNQARYVISVTNLGCYSGVAGLFASFVTIVLAYVLREALQ</sequence>